<organism evidence="4 6">
    <name type="scientific">Rotaria socialis</name>
    <dbReference type="NCBI Taxonomy" id="392032"/>
    <lineage>
        <taxon>Eukaryota</taxon>
        <taxon>Metazoa</taxon>
        <taxon>Spiralia</taxon>
        <taxon>Gnathifera</taxon>
        <taxon>Rotifera</taxon>
        <taxon>Eurotatoria</taxon>
        <taxon>Bdelloidea</taxon>
        <taxon>Philodinida</taxon>
        <taxon>Philodinidae</taxon>
        <taxon>Rotaria</taxon>
    </lineage>
</organism>
<dbReference type="Pfam" id="PF26215">
    <property type="entry name" value="HTH_animal"/>
    <property type="match status" value="1"/>
</dbReference>
<dbReference type="Proteomes" id="UP000663873">
    <property type="component" value="Unassembled WGS sequence"/>
</dbReference>
<dbReference type="OrthoDB" id="10027754at2759"/>
<dbReference type="EMBL" id="CAJOBP010006860">
    <property type="protein sequence ID" value="CAF4502286.1"/>
    <property type="molecule type" value="Genomic_DNA"/>
</dbReference>
<feature type="domain" description="Helix-turn-helix" evidence="3">
    <location>
        <begin position="137"/>
        <end position="197"/>
    </location>
</feature>
<sequence length="314" mass="36978">MANLNVNTIIRLACLVLETNCFVFDNKYYKQIRGGAMGSPFTMTLANIYMYEWEQSLIQYQQARNELYGRYIDDIFMTSNESIEKIQALLEKEDKKDPNIRINYTIQQSVEFLDVFIENIQGKLKTSVFRKPAAEPYILPYTSDHPRHIHSNTIYTALLRAIRLCSDVDTFNQERLNIEIVLLLNGHPPKFIKHHFQQFFKKNNVASIYKDLHEETYQQFHKKLLNECQVKDPSSEQQQPQQQQSNKKKTDQKDTGKPVKKERQLIIHCTYESGPLKTFNRDFLTIWKKHFCYDNSTLSNVHVILGTRTNKILD</sequence>
<dbReference type="PANTHER" id="PTHR21301">
    <property type="entry name" value="REVERSE TRANSCRIPTASE"/>
    <property type="match status" value="1"/>
</dbReference>
<protein>
    <recommendedName>
        <fullName evidence="3">Helix-turn-helix domain-containing protein</fullName>
    </recommendedName>
</protein>
<evidence type="ECO:0000313" key="6">
    <source>
        <dbReference type="Proteomes" id="UP000663825"/>
    </source>
</evidence>
<dbReference type="AlphaFoldDB" id="A0A818BG01"/>
<keyword evidence="7" id="KW-1185">Reference proteome</keyword>
<reference evidence="4" key="1">
    <citation type="submission" date="2021-02" db="EMBL/GenBank/DDBJ databases">
        <authorList>
            <person name="Nowell W R."/>
        </authorList>
    </citation>
    <scope>NUCLEOTIDE SEQUENCE</scope>
</reference>
<keyword evidence="2" id="KW-0732">Signal</keyword>
<dbReference type="PANTHER" id="PTHR21301:SF10">
    <property type="entry name" value="REVERSE TRANSCRIPTASE DOMAIN-CONTAINING PROTEIN"/>
    <property type="match status" value="1"/>
</dbReference>
<gene>
    <name evidence="4" type="ORF">TIS948_LOCUS28902</name>
    <name evidence="5" type="ORF">UJA718_LOCUS26416</name>
</gene>
<dbReference type="EMBL" id="CAJNXB010005252">
    <property type="protein sequence ID" value="CAF3414684.1"/>
    <property type="molecule type" value="Genomic_DNA"/>
</dbReference>
<feature type="signal peptide" evidence="2">
    <location>
        <begin position="1"/>
        <end position="21"/>
    </location>
</feature>
<name>A0A818BG01_9BILA</name>
<evidence type="ECO:0000313" key="4">
    <source>
        <dbReference type="EMBL" id="CAF3414684.1"/>
    </source>
</evidence>
<dbReference type="Proteomes" id="UP000663825">
    <property type="component" value="Unassembled WGS sequence"/>
</dbReference>
<feature type="compositionally biased region" description="Basic and acidic residues" evidence="1">
    <location>
        <begin position="248"/>
        <end position="260"/>
    </location>
</feature>
<feature type="region of interest" description="Disordered" evidence="1">
    <location>
        <begin position="230"/>
        <end position="260"/>
    </location>
</feature>
<evidence type="ECO:0000313" key="5">
    <source>
        <dbReference type="EMBL" id="CAF4502286.1"/>
    </source>
</evidence>
<comment type="caution">
    <text evidence="4">The sequence shown here is derived from an EMBL/GenBank/DDBJ whole genome shotgun (WGS) entry which is preliminary data.</text>
</comment>
<feature type="chain" id="PRO_5036232772" description="Helix-turn-helix domain-containing protein" evidence="2">
    <location>
        <begin position="22"/>
        <end position="314"/>
    </location>
</feature>
<evidence type="ECO:0000259" key="3">
    <source>
        <dbReference type="Pfam" id="PF26215"/>
    </source>
</evidence>
<accession>A0A818BG01</accession>
<proteinExistence type="predicted"/>
<dbReference type="InterPro" id="IPR058912">
    <property type="entry name" value="HTH_animal"/>
</dbReference>
<evidence type="ECO:0000256" key="1">
    <source>
        <dbReference type="SAM" id="MobiDB-lite"/>
    </source>
</evidence>
<evidence type="ECO:0000256" key="2">
    <source>
        <dbReference type="SAM" id="SignalP"/>
    </source>
</evidence>
<evidence type="ECO:0000313" key="7">
    <source>
        <dbReference type="Proteomes" id="UP000663873"/>
    </source>
</evidence>